<reference evidence="2 3" key="1">
    <citation type="submission" date="2015-08" db="EMBL/GenBank/DDBJ databases">
        <title>Next Generation Sequencing and Analysis of the Genome of Puccinia sorghi L Schw, the Causal Agent of Maize Common Rust.</title>
        <authorList>
            <person name="Rochi L."/>
            <person name="Burguener G."/>
            <person name="Darino M."/>
            <person name="Turjanski A."/>
            <person name="Kreff E."/>
            <person name="Dieguez M.J."/>
            <person name="Sacco F."/>
        </authorList>
    </citation>
    <scope>NUCLEOTIDE SEQUENCE [LARGE SCALE GENOMIC DNA]</scope>
    <source>
        <strain evidence="2 3">RO10H11247</strain>
    </source>
</reference>
<dbReference type="EMBL" id="LAVV01004893">
    <property type="protein sequence ID" value="KNZ61184.1"/>
    <property type="molecule type" value="Genomic_DNA"/>
</dbReference>
<dbReference type="GO" id="GO:0046983">
    <property type="term" value="F:protein dimerization activity"/>
    <property type="evidence" value="ECO:0007669"/>
    <property type="project" value="InterPro"/>
</dbReference>
<keyword evidence="3" id="KW-1185">Reference proteome</keyword>
<feature type="non-terminal residue" evidence="2">
    <location>
        <position position="102"/>
    </location>
</feature>
<comment type="caution">
    <text evidence="2">The sequence shown here is derived from an EMBL/GenBank/DDBJ whole genome shotgun (WGS) entry which is preliminary data.</text>
</comment>
<sequence length="102" mass="11532">SGLVFQQSIQIFITMKQLSSSVLLDTRPWISPSQYLLPSNKQILSNFKKYLVVNDLTLKIQDYLRTSNEGPKTDVLNYWGSKMSICPLMAAMARCFLAIPAT</sequence>
<evidence type="ECO:0000259" key="1">
    <source>
        <dbReference type="Pfam" id="PF05699"/>
    </source>
</evidence>
<protein>
    <recommendedName>
        <fullName evidence="1">HAT C-terminal dimerisation domain-containing protein</fullName>
    </recommendedName>
</protein>
<feature type="non-terminal residue" evidence="2">
    <location>
        <position position="1"/>
    </location>
</feature>
<dbReference type="VEuPathDB" id="FungiDB:VP01_14404g1"/>
<accession>A0A0L6VKF2</accession>
<dbReference type="AlphaFoldDB" id="A0A0L6VKF2"/>
<dbReference type="Proteomes" id="UP000037035">
    <property type="component" value="Unassembled WGS sequence"/>
</dbReference>
<name>A0A0L6VKF2_9BASI</name>
<proteinExistence type="predicted"/>
<evidence type="ECO:0000313" key="3">
    <source>
        <dbReference type="Proteomes" id="UP000037035"/>
    </source>
</evidence>
<evidence type="ECO:0000313" key="2">
    <source>
        <dbReference type="EMBL" id="KNZ61184.1"/>
    </source>
</evidence>
<organism evidence="2 3">
    <name type="scientific">Puccinia sorghi</name>
    <dbReference type="NCBI Taxonomy" id="27349"/>
    <lineage>
        <taxon>Eukaryota</taxon>
        <taxon>Fungi</taxon>
        <taxon>Dikarya</taxon>
        <taxon>Basidiomycota</taxon>
        <taxon>Pucciniomycotina</taxon>
        <taxon>Pucciniomycetes</taxon>
        <taxon>Pucciniales</taxon>
        <taxon>Pucciniaceae</taxon>
        <taxon>Puccinia</taxon>
    </lineage>
</organism>
<dbReference type="OrthoDB" id="2506934at2759"/>
<dbReference type="InterPro" id="IPR008906">
    <property type="entry name" value="HATC_C_dom"/>
</dbReference>
<gene>
    <name evidence="2" type="ORF">VP01_14404g1</name>
</gene>
<feature type="domain" description="HAT C-terminal dimerisation" evidence="1">
    <location>
        <begin position="61"/>
        <end position="102"/>
    </location>
</feature>
<dbReference type="Pfam" id="PF05699">
    <property type="entry name" value="Dimer_Tnp_hAT"/>
    <property type="match status" value="1"/>
</dbReference>